<dbReference type="SMART" id="SM00823">
    <property type="entry name" value="PKS_PP"/>
    <property type="match status" value="1"/>
</dbReference>
<dbReference type="Pfam" id="PF23562">
    <property type="entry name" value="AMP-binding_C_3"/>
    <property type="match status" value="1"/>
</dbReference>
<dbReference type="SUPFAM" id="SSF56801">
    <property type="entry name" value="Acetyl-CoA synthetase-like"/>
    <property type="match status" value="1"/>
</dbReference>
<gene>
    <name evidence="4" type="ORF">E3P99_01418</name>
</gene>
<evidence type="ECO:0000313" key="4">
    <source>
        <dbReference type="EMBL" id="TIA90798.1"/>
    </source>
</evidence>
<dbReference type="Gene3D" id="3.40.50.12780">
    <property type="entry name" value="N-terminal domain of ligase-like"/>
    <property type="match status" value="1"/>
</dbReference>
<evidence type="ECO:0000259" key="3">
    <source>
        <dbReference type="SMART" id="SM00823"/>
    </source>
</evidence>
<keyword evidence="2" id="KW-0597">Phosphoprotein</keyword>
<dbReference type="OrthoDB" id="429813at2759"/>
<name>A0A4T0FQQ4_9BASI</name>
<reference evidence="4 5" key="1">
    <citation type="submission" date="2019-03" db="EMBL/GenBank/DDBJ databases">
        <title>Sequencing 23 genomes of Wallemia ichthyophaga.</title>
        <authorList>
            <person name="Gostincar C."/>
        </authorList>
    </citation>
    <scope>NUCLEOTIDE SEQUENCE [LARGE SCALE GENOMIC DNA]</scope>
    <source>
        <strain evidence="4 5">EXF-5753</strain>
    </source>
</reference>
<dbReference type="InterPro" id="IPR036291">
    <property type="entry name" value="NAD(P)-bd_dom_sf"/>
</dbReference>
<comment type="caution">
    <text evidence="4">The sequence shown here is derived from an EMBL/GenBank/DDBJ whole genome shotgun (WGS) entry which is preliminary data.</text>
</comment>
<dbReference type="InterPro" id="IPR051414">
    <property type="entry name" value="Adenylate-forming_Reductase"/>
</dbReference>
<dbReference type="AlphaFoldDB" id="A0A4T0FQQ4"/>
<evidence type="ECO:0000313" key="5">
    <source>
        <dbReference type="Proteomes" id="UP000310189"/>
    </source>
</evidence>
<keyword evidence="5" id="KW-1185">Reference proteome</keyword>
<dbReference type="GO" id="GO:0031177">
    <property type="term" value="F:phosphopantetheine binding"/>
    <property type="evidence" value="ECO:0007669"/>
    <property type="project" value="InterPro"/>
</dbReference>
<dbReference type="InterPro" id="IPR036736">
    <property type="entry name" value="ACP-like_sf"/>
</dbReference>
<accession>A0A4T0FQQ4</accession>
<dbReference type="InterPro" id="IPR013120">
    <property type="entry name" value="FAR_NAD-bd"/>
</dbReference>
<dbReference type="SUPFAM" id="SSF51735">
    <property type="entry name" value="NAD(P)-binding Rossmann-fold domains"/>
    <property type="match status" value="1"/>
</dbReference>
<dbReference type="Pfam" id="PF07993">
    <property type="entry name" value="NAD_binding_4"/>
    <property type="match status" value="1"/>
</dbReference>
<dbReference type="Proteomes" id="UP000310189">
    <property type="component" value="Unassembled WGS sequence"/>
</dbReference>
<dbReference type="Gene3D" id="1.10.1200.10">
    <property type="entry name" value="ACP-like"/>
    <property type="match status" value="1"/>
</dbReference>
<dbReference type="InterPro" id="IPR042099">
    <property type="entry name" value="ANL_N_sf"/>
</dbReference>
<dbReference type="PANTHER" id="PTHR43439">
    <property type="entry name" value="PHENYLACETATE-COENZYME A LIGASE"/>
    <property type="match status" value="1"/>
</dbReference>
<feature type="domain" description="Polyketide synthase-like phosphopantetheine-binding" evidence="3">
    <location>
        <begin position="271"/>
        <end position="347"/>
    </location>
</feature>
<dbReference type="EMBL" id="SPNW01000016">
    <property type="protein sequence ID" value="TIA90798.1"/>
    <property type="molecule type" value="Genomic_DNA"/>
</dbReference>
<dbReference type="PANTHER" id="PTHR43439:SF2">
    <property type="entry name" value="ENZYME, PUTATIVE (JCVI)-RELATED"/>
    <property type="match status" value="1"/>
</dbReference>
<evidence type="ECO:0000256" key="2">
    <source>
        <dbReference type="ARBA" id="ARBA00022553"/>
    </source>
</evidence>
<dbReference type="InterPro" id="IPR020806">
    <property type="entry name" value="PKS_PP-bd"/>
</dbReference>
<proteinExistence type="predicted"/>
<organism evidence="4 5">
    <name type="scientific">Wallemia hederae</name>
    <dbReference type="NCBI Taxonomy" id="1540922"/>
    <lineage>
        <taxon>Eukaryota</taxon>
        <taxon>Fungi</taxon>
        <taxon>Dikarya</taxon>
        <taxon>Basidiomycota</taxon>
        <taxon>Wallemiomycotina</taxon>
        <taxon>Wallemiomycetes</taxon>
        <taxon>Wallemiales</taxon>
        <taxon>Wallemiaceae</taxon>
        <taxon>Wallemia</taxon>
    </lineage>
</organism>
<sequence length="770" mass="84043">MVVVVPAFIEEWAKSKDSIDVLKKLDLVLYGGAGLSEVGAALSREGVPLLSVYGSTECGPSCCCFEKRDANNLDDWAYVVLSSNYNYRLIPQGDGLFEIHYLQSEMHAPSVTNMPGGYNTGDLVERHPTKANLIKVVGRSDSQIILASGEKTNPEPIERTIGASPLVSGCVMFGRQRIANGILIQPVDSVEDTSAFVDQLWPSIEAANEHAPQHSRLQRALVVVAASDKPLPMTPKGSIKRKAALELYDGEINEAYEKSDDDTTEQVPFDYSNVPASVAQVVKTVMGEGVEDDVDLVSQGLDSMQATMIRNKLVAALKPVKDVNLGGTVVFQYPKITLLASFIDDLLKGSGPEATAEDVVARKAAEINATIALHVRNLKQKPQHGWEAPVSEGKNVLVTGTTGGLGAQLLYTLIKDPAVEHVFALNRANARKGLRERQLESLIEKGMPADDILASPKLSLLEANLAKSDLGLDGDVYSDINAVDVIIHNAWRVDFNVALQSFEPDITGVVNLCNLAISSRHGAAIIFTSSIASVSRWPVGEATVEQPVSDASVAVGMGYGESKFVGERILAHASAESGLRTTVLRIGQLCGDREIGFWSSSNWVPAIIKSAQTLHCLPTGEDLVAWIALDDAARAVVDFSRNRRASGEKHDLLHLVHPRPTTWSRVFDVVADYLHKRGTEVELVEYKQWLEKLQKQDTANMTVNPAIKLLPMFESGHVSHERRQYVEAMGNPLLQTIRAEQASESLRKCTELSDRDVEKWMDSWVKEGFL</sequence>
<evidence type="ECO:0000256" key="1">
    <source>
        <dbReference type="ARBA" id="ARBA00022450"/>
    </source>
</evidence>
<keyword evidence="1" id="KW-0596">Phosphopantetheine</keyword>
<dbReference type="Gene3D" id="3.40.50.720">
    <property type="entry name" value="NAD(P)-binding Rossmann-like Domain"/>
    <property type="match status" value="1"/>
</dbReference>
<protein>
    <recommendedName>
        <fullName evidence="3">Polyketide synthase-like phosphopantetheine-binding domain-containing protein</fullName>
    </recommendedName>
</protein>
<dbReference type="SUPFAM" id="SSF47336">
    <property type="entry name" value="ACP-like"/>
    <property type="match status" value="1"/>
</dbReference>